<dbReference type="InParanoid" id="A0A7J8CZC4"/>
<dbReference type="EMBL" id="JACASF010000019">
    <property type="protein sequence ID" value="KAF6416210.1"/>
    <property type="molecule type" value="Genomic_DNA"/>
</dbReference>
<gene>
    <name evidence="1" type="ORF">HJG59_009490</name>
</gene>
<sequence length="146" mass="16123">MAPLPGQWISGLSNGPCTIRLPVLFPIRAYVWAAGSIPNLGHAGGSPWMSLSLSRSLPLYLKFNKNILKKKNGCLVQSPNPLILQRENHGPLRTNESRVQFWSRVCTSVVVRPRPWSGHAGGNQSVWLYYIDVSLCPLSLPPSHSI</sequence>
<dbReference type="Proteomes" id="UP000550707">
    <property type="component" value="Unassembled WGS sequence"/>
</dbReference>
<evidence type="ECO:0000313" key="1">
    <source>
        <dbReference type="EMBL" id="KAF6416210.1"/>
    </source>
</evidence>
<name>A0A7J8CZC4_MOLMO</name>
<evidence type="ECO:0000313" key="2">
    <source>
        <dbReference type="Proteomes" id="UP000550707"/>
    </source>
</evidence>
<protein>
    <submittedName>
        <fullName evidence="1">Uncharacterized protein</fullName>
    </submittedName>
</protein>
<organism evidence="1 2">
    <name type="scientific">Molossus molossus</name>
    <name type="common">Pallas' mastiff bat</name>
    <name type="synonym">Vespertilio molossus</name>
    <dbReference type="NCBI Taxonomy" id="27622"/>
    <lineage>
        <taxon>Eukaryota</taxon>
        <taxon>Metazoa</taxon>
        <taxon>Chordata</taxon>
        <taxon>Craniata</taxon>
        <taxon>Vertebrata</taxon>
        <taxon>Euteleostomi</taxon>
        <taxon>Mammalia</taxon>
        <taxon>Eutheria</taxon>
        <taxon>Laurasiatheria</taxon>
        <taxon>Chiroptera</taxon>
        <taxon>Yangochiroptera</taxon>
        <taxon>Molossidae</taxon>
        <taxon>Molossus</taxon>
    </lineage>
</organism>
<accession>A0A7J8CZC4</accession>
<dbReference type="AlphaFoldDB" id="A0A7J8CZC4"/>
<reference evidence="1 2" key="1">
    <citation type="journal article" date="2020" name="Nature">
        <title>Six reference-quality genomes reveal evolution of bat adaptations.</title>
        <authorList>
            <person name="Jebb D."/>
            <person name="Huang Z."/>
            <person name="Pippel M."/>
            <person name="Hughes G.M."/>
            <person name="Lavrichenko K."/>
            <person name="Devanna P."/>
            <person name="Winkler S."/>
            <person name="Jermiin L.S."/>
            <person name="Skirmuntt E.C."/>
            <person name="Katzourakis A."/>
            <person name="Burkitt-Gray L."/>
            <person name="Ray D.A."/>
            <person name="Sullivan K.A.M."/>
            <person name="Roscito J.G."/>
            <person name="Kirilenko B.M."/>
            <person name="Davalos L.M."/>
            <person name="Corthals A.P."/>
            <person name="Power M.L."/>
            <person name="Jones G."/>
            <person name="Ransome R.D."/>
            <person name="Dechmann D.K.N."/>
            <person name="Locatelli A.G."/>
            <person name="Puechmaille S.J."/>
            <person name="Fedrigo O."/>
            <person name="Jarvis E.D."/>
            <person name="Hiller M."/>
            <person name="Vernes S.C."/>
            <person name="Myers E.W."/>
            <person name="Teeling E.C."/>
        </authorList>
    </citation>
    <scope>NUCLEOTIDE SEQUENCE [LARGE SCALE GENOMIC DNA]</scope>
    <source>
        <strain evidence="1">MMolMol1</strain>
        <tissue evidence="1">Muscle</tissue>
    </source>
</reference>
<comment type="caution">
    <text evidence="1">The sequence shown here is derived from an EMBL/GenBank/DDBJ whole genome shotgun (WGS) entry which is preliminary data.</text>
</comment>
<proteinExistence type="predicted"/>
<keyword evidence="2" id="KW-1185">Reference proteome</keyword>